<comment type="subcellular location">
    <subcellularLocation>
        <location evidence="1">Secreted</location>
        <location evidence="1">Cell wall</location>
        <topology evidence="1">Peptidoglycan-anchor</topology>
    </subcellularLocation>
</comment>
<comment type="caution">
    <text evidence="10">The sequence shown here is derived from an EMBL/GenBank/DDBJ whole genome shotgun (WGS) entry which is preliminary data.</text>
</comment>
<organism evidence="10 11">
    <name type="scientific">Enterococcus hulanensis</name>
    <dbReference type="NCBI Taxonomy" id="2559929"/>
    <lineage>
        <taxon>Bacteria</taxon>
        <taxon>Bacillati</taxon>
        <taxon>Bacillota</taxon>
        <taxon>Bacilli</taxon>
        <taxon>Lactobacillales</taxon>
        <taxon>Enterococcaceae</taxon>
        <taxon>Enterococcus</taxon>
    </lineage>
</organism>
<keyword evidence="4" id="KW-0964">Secreted</keyword>
<keyword evidence="5" id="KW-0732">Signal</keyword>
<evidence type="ECO:0000259" key="9">
    <source>
        <dbReference type="Pfam" id="PF17961"/>
    </source>
</evidence>
<evidence type="ECO:0000256" key="1">
    <source>
        <dbReference type="ARBA" id="ARBA00004168"/>
    </source>
</evidence>
<keyword evidence="11" id="KW-1185">Reference proteome</keyword>
<evidence type="ECO:0000313" key="11">
    <source>
        <dbReference type="Proteomes" id="UP001252875"/>
    </source>
</evidence>
<dbReference type="RefSeq" id="WP_311822580.1">
    <property type="nucleotide sequence ID" value="NZ_JARPYF010000003.1"/>
</dbReference>
<dbReference type="InterPro" id="IPR011252">
    <property type="entry name" value="Fibrogen-bd_dom1"/>
</dbReference>
<dbReference type="SUPFAM" id="SSF49401">
    <property type="entry name" value="Bacterial adhesins"/>
    <property type="match status" value="1"/>
</dbReference>
<dbReference type="SUPFAM" id="SSF49478">
    <property type="entry name" value="Cna protein B-type domain"/>
    <property type="match status" value="1"/>
</dbReference>
<dbReference type="Proteomes" id="UP001252875">
    <property type="component" value="Unassembled WGS sequence"/>
</dbReference>
<feature type="domain" description="SDR-like Ig" evidence="9">
    <location>
        <begin position="65"/>
        <end position="136"/>
    </location>
</feature>
<dbReference type="InterPro" id="IPR041033">
    <property type="entry name" value="SpaA_PFL_dom_1"/>
</dbReference>
<feature type="region of interest" description="Disordered" evidence="7">
    <location>
        <begin position="324"/>
        <end position="369"/>
    </location>
</feature>
<name>A0ABU3F0P0_9ENTE</name>
<evidence type="ECO:0000256" key="7">
    <source>
        <dbReference type="SAM" id="MobiDB-lite"/>
    </source>
</evidence>
<evidence type="ECO:0000256" key="5">
    <source>
        <dbReference type="ARBA" id="ARBA00022729"/>
    </source>
</evidence>
<evidence type="ECO:0000313" key="10">
    <source>
        <dbReference type="EMBL" id="MDT2600687.1"/>
    </source>
</evidence>
<feature type="region of interest" description="Disordered" evidence="7">
    <location>
        <begin position="462"/>
        <end position="502"/>
    </location>
</feature>
<feature type="compositionally biased region" description="Basic and acidic residues" evidence="7">
    <location>
        <begin position="329"/>
        <end position="348"/>
    </location>
</feature>
<dbReference type="Gene3D" id="2.60.40.1280">
    <property type="match status" value="1"/>
</dbReference>
<proteinExistence type="inferred from homology"/>
<reference evidence="10 11" key="1">
    <citation type="submission" date="2023-03" db="EMBL/GenBank/DDBJ databases">
        <authorList>
            <person name="Shen W."/>
            <person name="Cai J."/>
        </authorList>
    </citation>
    <scope>NUCLEOTIDE SEQUENCE [LARGE SCALE GENOMIC DNA]</scope>
    <source>
        <strain evidence="10 11">D6-4</strain>
    </source>
</reference>
<dbReference type="InterPro" id="IPR041171">
    <property type="entry name" value="SDR_Ig"/>
</dbReference>
<dbReference type="Pfam" id="PF17802">
    <property type="entry name" value="SpaA"/>
    <property type="match status" value="1"/>
</dbReference>
<dbReference type="InterPro" id="IPR008966">
    <property type="entry name" value="Adhesion_dom_sf"/>
</dbReference>
<sequence length="526" mass="58673">MKRKSRLSILLFFWMICSFMVVMGTVCPIVSSAEGDLAEKVRLLDLKVVKADGSEVSKENKIRMNDTVQLIYSWKIEQENSAEIKAGDTFTLSLPDNHYFRIDENSPPPQLKNTLTNEIFGQVKRNGNQLLVTINEQDAKQKETLNLQLAIKAKAIQAGSGISMGSTNIPKAEIVESETLIQAEVKVAGVGSLTSPRNFEYVILDKENLTKPIAYGITERRIVQKGEAVNIAFYKNKTAQGNLLEEIAGNTGALGWHSLLKDEHSYLIREVLDPEYLAVITGGVGEGYQYDYQADTQQHTHFKILNQTALKEQLPNNFAKVPAIATPQSKDEQPRQPKEELKIKDTARKRIAAPASTDETDKTEDDKKGILLTKTDSANGEKLQGAEFELKNAKGEKMYLRKKLITDENGELHINSLPDGKYSLLEIAAPEGYERDSQPIEFTFDEADKLVTLTKENVKTEKAAPVKKVFPKESESRKAASSEQASKTVPSSTEKKYPNTGMKTNNSFYILGCLLLVSLGFYQKKR</sequence>
<dbReference type="Pfam" id="PF17961">
    <property type="entry name" value="Big_8"/>
    <property type="match status" value="1"/>
</dbReference>
<dbReference type="InterPro" id="IPR013783">
    <property type="entry name" value="Ig-like_fold"/>
</dbReference>
<evidence type="ECO:0000256" key="4">
    <source>
        <dbReference type="ARBA" id="ARBA00022525"/>
    </source>
</evidence>
<feature type="domain" description="SpaA-like prealbumin fold" evidence="8">
    <location>
        <begin position="370"/>
        <end position="457"/>
    </location>
</feature>
<evidence type="ECO:0000256" key="2">
    <source>
        <dbReference type="ARBA" id="ARBA00007257"/>
    </source>
</evidence>
<dbReference type="PANTHER" id="PTHR36108">
    <property type="entry name" value="COLOSSIN-B-RELATED"/>
    <property type="match status" value="1"/>
</dbReference>
<protein>
    <submittedName>
        <fullName evidence="10">SpaA isopeptide-forming pilin-related protein</fullName>
    </submittedName>
</protein>
<gene>
    <name evidence="10" type="ORF">P7D85_12940</name>
</gene>
<comment type="similarity">
    <text evidence="2">Belongs to the serine-aspartate repeat-containing protein (SDr) family.</text>
</comment>
<dbReference type="NCBIfam" id="TIGR01167">
    <property type="entry name" value="LPXTG_anchor"/>
    <property type="match status" value="1"/>
</dbReference>
<accession>A0ABU3F0P0</accession>
<keyword evidence="6" id="KW-0572">Peptidoglycan-anchor</keyword>
<keyword evidence="3" id="KW-0134">Cell wall</keyword>
<dbReference type="EMBL" id="JARPYI010000007">
    <property type="protein sequence ID" value="MDT2600687.1"/>
    <property type="molecule type" value="Genomic_DNA"/>
</dbReference>
<evidence type="ECO:0000259" key="8">
    <source>
        <dbReference type="Pfam" id="PF17802"/>
    </source>
</evidence>
<evidence type="ECO:0000256" key="6">
    <source>
        <dbReference type="ARBA" id="ARBA00023088"/>
    </source>
</evidence>
<dbReference type="PANTHER" id="PTHR36108:SF13">
    <property type="entry name" value="COLOSSIN-B-RELATED"/>
    <property type="match status" value="1"/>
</dbReference>
<dbReference type="Gene3D" id="2.60.40.10">
    <property type="entry name" value="Immunoglobulins"/>
    <property type="match status" value="1"/>
</dbReference>
<feature type="compositionally biased region" description="Basic and acidic residues" evidence="7">
    <location>
        <begin position="462"/>
        <end position="480"/>
    </location>
</feature>
<evidence type="ECO:0000256" key="3">
    <source>
        <dbReference type="ARBA" id="ARBA00022512"/>
    </source>
</evidence>